<organism evidence="2 3">
    <name type="scientific">Cupriavidus taiwanensis</name>
    <dbReference type="NCBI Taxonomy" id="164546"/>
    <lineage>
        <taxon>Bacteria</taxon>
        <taxon>Pseudomonadati</taxon>
        <taxon>Pseudomonadota</taxon>
        <taxon>Betaproteobacteria</taxon>
        <taxon>Burkholderiales</taxon>
        <taxon>Burkholderiaceae</taxon>
        <taxon>Cupriavidus</taxon>
    </lineage>
</organism>
<reference evidence="2 3" key="1">
    <citation type="submission" date="2018-01" db="EMBL/GenBank/DDBJ databases">
        <authorList>
            <person name="Gaut B.S."/>
            <person name="Morton B.R."/>
            <person name="Clegg M.T."/>
            <person name="Duvall M.R."/>
        </authorList>
    </citation>
    <scope>NUCLEOTIDE SEQUENCE [LARGE SCALE GENOMIC DNA]</scope>
    <source>
        <strain evidence="2">Cupriavidus taiwanensis cmp 52</strain>
    </source>
</reference>
<name>A0A375JBS3_9BURK</name>
<evidence type="ECO:0000259" key="1">
    <source>
        <dbReference type="Pfam" id="PF13401"/>
    </source>
</evidence>
<evidence type="ECO:0000313" key="3">
    <source>
        <dbReference type="Proteomes" id="UP000256805"/>
    </source>
</evidence>
<dbReference type="AlphaFoldDB" id="A0A375JBS3"/>
<dbReference type="RefSeq" id="WP_116386327.1">
    <property type="nucleotide sequence ID" value="NZ_OVTA01000078.1"/>
</dbReference>
<dbReference type="Proteomes" id="UP000256805">
    <property type="component" value="Unassembled WGS sequence"/>
</dbReference>
<proteinExistence type="predicted"/>
<protein>
    <recommendedName>
        <fullName evidence="1">ORC1/DEAH AAA+ ATPase domain-containing protein</fullName>
    </recommendedName>
</protein>
<dbReference type="EMBL" id="OVTA01000078">
    <property type="protein sequence ID" value="SPS02547.1"/>
    <property type="molecule type" value="Genomic_DNA"/>
</dbReference>
<gene>
    <name evidence="2" type="ORF">CBM2634_U150009</name>
</gene>
<dbReference type="GO" id="GO:0016887">
    <property type="term" value="F:ATP hydrolysis activity"/>
    <property type="evidence" value="ECO:0007669"/>
    <property type="project" value="InterPro"/>
</dbReference>
<dbReference type="InterPro" id="IPR049945">
    <property type="entry name" value="AAA_22"/>
</dbReference>
<feature type="domain" description="ORC1/DEAH AAA+ ATPase" evidence="1">
    <location>
        <begin position="54"/>
        <end position="177"/>
    </location>
</feature>
<dbReference type="Pfam" id="PF13401">
    <property type="entry name" value="AAA_22"/>
    <property type="match status" value="1"/>
</dbReference>
<evidence type="ECO:0000313" key="2">
    <source>
        <dbReference type="EMBL" id="SPS02547.1"/>
    </source>
</evidence>
<accession>A0A375JBS3</accession>
<sequence>MVTSPGPHPEPLVAAHVPRDHPVVTRDYSLYTLAIHDMVERIATWLDDQVDGATIFGPSRFGKSNAVDHWLERLLAERYGGYVPLVIWSHTDSGGAPAVGRFYAHLLEASGHRLAQARHTPLERQTMLIERWIELAAQGGGRFLVLVIDEAQGMTQREWMWLVELHSVLEKQRIRLCVFSIASLQFFDEPFGMALAGGAHVAARFMLAAAPFHGVRSVEELTYVMRGYDEGSEWPPGSGCSFTAGLAPRPWAGGFRMAQQADALMQAMQDTLPPRYAGPIDFPMKTVAQACHHVLLRIAGGADIDVATSAEAWRTAVENCGHGMLMALVSATAARRHADRGPSSHG</sequence>